<name>A0A9E7K8W8_9LILI</name>
<evidence type="ECO:0000313" key="1">
    <source>
        <dbReference type="EMBL" id="URE08599.1"/>
    </source>
</evidence>
<dbReference type="AlphaFoldDB" id="A0A9E7K8W8"/>
<dbReference type="Proteomes" id="UP001055439">
    <property type="component" value="Chromosome 6"/>
</dbReference>
<dbReference type="EMBL" id="CP097508">
    <property type="protein sequence ID" value="URE08599.1"/>
    <property type="molecule type" value="Genomic_DNA"/>
</dbReference>
<reference evidence="1" key="1">
    <citation type="submission" date="2022-05" db="EMBL/GenBank/DDBJ databases">
        <title>The Musa troglodytarum L. genome provides insights into the mechanism of non-climacteric behaviour and enrichment of carotenoids.</title>
        <authorList>
            <person name="Wang J."/>
        </authorList>
    </citation>
    <scope>NUCLEOTIDE SEQUENCE</scope>
    <source>
        <tissue evidence="1">Leaf</tissue>
    </source>
</reference>
<evidence type="ECO:0000313" key="2">
    <source>
        <dbReference type="Proteomes" id="UP001055439"/>
    </source>
</evidence>
<sequence>MRICKTYYQFRFLDLSGSSSCHRSQDSKQEKYRRKNSFLLPLWRADRASRVVNADAAGLLGFHWLDLGIAGAQWQLRSLQFYRWLRLRLLSSATEAELTMLAIKFTMVQKDGF</sequence>
<protein>
    <submittedName>
        <fullName evidence="1">Uncharacterized protein</fullName>
    </submittedName>
</protein>
<organism evidence="1 2">
    <name type="scientific">Musa troglodytarum</name>
    <name type="common">fe'i banana</name>
    <dbReference type="NCBI Taxonomy" id="320322"/>
    <lineage>
        <taxon>Eukaryota</taxon>
        <taxon>Viridiplantae</taxon>
        <taxon>Streptophyta</taxon>
        <taxon>Embryophyta</taxon>
        <taxon>Tracheophyta</taxon>
        <taxon>Spermatophyta</taxon>
        <taxon>Magnoliopsida</taxon>
        <taxon>Liliopsida</taxon>
        <taxon>Zingiberales</taxon>
        <taxon>Musaceae</taxon>
        <taxon>Musa</taxon>
    </lineage>
</organism>
<keyword evidence="2" id="KW-1185">Reference proteome</keyword>
<gene>
    <name evidence="1" type="ORF">MUK42_28109</name>
</gene>
<accession>A0A9E7K8W8</accession>
<proteinExistence type="predicted"/>